<keyword evidence="2" id="KW-1185">Reference proteome</keyword>
<dbReference type="AlphaFoldDB" id="A0A0V1G554"/>
<dbReference type="Proteomes" id="UP000054995">
    <property type="component" value="Unassembled WGS sequence"/>
</dbReference>
<reference evidence="1 2" key="1">
    <citation type="submission" date="2015-01" db="EMBL/GenBank/DDBJ databases">
        <title>Evolution of Trichinella species and genotypes.</title>
        <authorList>
            <person name="Korhonen P.K."/>
            <person name="Edoardo P."/>
            <person name="Giuseppe L.R."/>
            <person name="Gasser R.B."/>
        </authorList>
    </citation>
    <scope>NUCLEOTIDE SEQUENCE [LARGE SCALE GENOMIC DNA]</scope>
    <source>
        <strain evidence="1">ISS470</strain>
    </source>
</reference>
<protein>
    <submittedName>
        <fullName evidence="1">Uncharacterized protein</fullName>
    </submittedName>
</protein>
<dbReference type="OrthoDB" id="6161911at2759"/>
<dbReference type="EMBL" id="JYDT01000002">
    <property type="protein sequence ID" value="KRY93432.1"/>
    <property type="molecule type" value="Genomic_DNA"/>
</dbReference>
<dbReference type="GO" id="GO:0005739">
    <property type="term" value="C:mitochondrion"/>
    <property type="evidence" value="ECO:0007669"/>
    <property type="project" value="InterPro"/>
</dbReference>
<dbReference type="GO" id="GO:0045271">
    <property type="term" value="C:respiratory chain complex I"/>
    <property type="evidence" value="ECO:0007669"/>
    <property type="project" value="InterPro"/>
</dbReference>
<proteinExistence type="predicted"/>
<gene>
    <name evidence="1" type="ORF">T4D_4712</name>
</gene>
<evidence type="ECO:0000313" key="1">
    <source>
        <dbReference type="EMBL" id="KRY93432.1"/>
    </source>
</evidence>
<organism evidence="1 2">
    <name type="scientific">Trichinella pseudospiralis</name>
    <name type="common">Parasitic roundworm</name>
    <dbReference type="NCBI Taxonomy" id="6337"/>
    <lineage>
        <taxon>Eukaryota</taxon>
        <taxon>Metazoa</taxon>
        <taxon>Ecdysozoa</taxon>
        <taxon>Nematoda</taxon>
        <taxon>Enoplea</taxon>
        <taxon>Dorylaimia</taxon>
        <taxon>Trichinellida</taxon>
        <taxon>Trichinellidae</taxon>
        <taxon>Trichinella</taxon>
    </lineage>
</organism>
<sequence length="112" mass="13400">MNIQRNLYKTSIRKSNLLKLFNKIQLFIRETLFRMLWQSGRGNSSIYTSGIEHAETMPKKKNKNFKPSSYKVQEYYSFNKWSFYDLGKKLEAFRLPQPNPNQPDSPRKTIKM</sequence>
<dbReference type="InterPro" id="IPR026193">
    <property type="entry name" value="NDUFV3"/>
</dbReference>
<name>A0A0V1G554_TRIPS</name>
<accession>A0A0V1G554</accession>
<evidence type="ECO:0000313" key="2">
    <source>
        <dbReference type="Proteomes" id="UP000054995"/>
    </source>
</evidence>
<comment type="caution">
    <text evidence="1">The sequence shown here is derived from an EMBL/GenBank/DDBJ whole genome shotgun (WGS) entry which is preliminary data.</text>
</comment>
<dbReference type="Pfam" id="PF15880">
    <property type="entry name" value="NDUFV3"/>
    <property type="match status" value="1"/>
</dbReference>